<dbReference type="InterPro" id="IPR009875">
    <property type="entry name" value="PilZ_domain"/>
</dbReference>
<dbReference type="SUPFAM" id="SSF141371">
    <property type="entry name" value="PilZ domain-like"/>
    <property type="match status" value="1"/>
</dbReference>
<accession>A0A3B0X919</accession>
<dbReference type="EMBL" id="UOFH01000297">
    <property type="protein sequence ID" value="VAW64785.1"/>
    <property type="molecule type" value="Genomic_DNA"/>
</dbReference>
<gene>
    <name evidence="2" type="ORF">MNBD_GAMMA08-448</name>
</gene>
<dbReference type="Pfam" id="PF07238">
    <property type="entry name" value="PilZ"/>
    <property type="match status" value="1"/>
</dbReference>
<dbReference type="AlphaFoldDB" id="A0A3B0X919"/>
<dbReference type="GO" id="GO:0035438">
    <property type="term" value="F:cyclic-di-GMP binding"/>
    <property type="evidence" value="ECO:0007669"/>
    <property type="project" value="InterPro"/>
</dbReference>
<evidence type="ECO:0000313" key="2">
    <source>
        <dbReference type="EMBL" id="VAW64785.1"/>
    </source>
</evidence>
<proteinExistence type="predicted"/>
<protein>
    <recommendedName>
        <fullName evidence="1">PilZ domain-containing protein</fullName>
    </recommendedName>
</protein>
<organism evidence="2">
    <name type="scientific">hydrothermal vent metagenome</name>
    <dbReference type="NCBI Taxonomy" id="652676"/>
    <lineage>
        <taxon>unclassified sequences</taxon>
        <taxon>metagenomes</taxon>
        <taxon>ecological metagenomes</taxon>
    </lineage>
</organism>
<name>A0A3B0X919_9ZZZZ</name>
<dbReference type="Gene3D" id="2.40.10.220">
    <property type="entry name" value="predicted glycosyltransferase like domains"/>
    <property type="match status" value="1"/>
</dbReference>
<evidence type="ECO:0000259" key="1">
    <source>
        <dbReference type="Pfam" id="PF07238"/>
    </source>
</evidence>
<reference evidence="2" key="1">
    <citation type="submission" date="2018-06" db="EMBL/GenBank/DDBJ databases">
        <authorList>
            <person name="Zhirakovskaya E."/>
        </authorList>
    </citation>
    <scope>NUCLEOTIDE SEQUENCE</scope>
</reference>
<sequence length="120" mass="14162">MNKDENRRDQYRYARHDKLFVQVIASNKKHDVRDATVFCHSCDASIKGLKLELEMQLAINSVVDLWMEFEGLDRKFYLRGHVCWCDKKDESNLYQTGIKLEDVPATDYVLWVKLLESFAD</sequence>
<feature type="domain" description="PilZ" evidence="1">
    <location>
        <begin position="7"/>
        <end position="107"/>
    </location>
</feature>